<dbReference type="InterPro" id="IPR050487">
    <property type="entry name" value="FtsQ_DivIB"/>
</dbReference>
<dbReference type="STRING" id="709323.GCA_001047135_00262"/>
<dbReference type="Proteomes" id="UP000064514">
    <property type="component" value="Unassembled WGS sequence"/>
</dbReference>
<dbReference type="GO" id="GO:0051301">
    <property type="term" value="P:cell division"/>
    <property type="evidence" value="ECO:0007669"/>
    <property type="project" value="UniProtKB-KW"/>
</dbReference>
<keyword evidence="4" id="KW-0472">Membrane</keyword>
<dbReference type="PANTHER" id="PTHR37820">
    <property type="entry name" value="CELL DIVISION PROTEIN DIVIB"/>
    <property type="match status" value="1"/>
</dbReference>
<evidence type="ECO:0000313" key="6">
    <source>
        <dbReference type="EMBL" id="GAP03717.1"/>
    </source>
</evidence>
<keyword evidence="2 6" id="KW-0132">Cell division</keyword>
<keyword evidence="3" id="KW-0812">Transmembrane</keyword>
<evidence type="ECO:0000256" key="2">
    <source>
        <dbReference type="ARBA" id="ARBA00022618"/>
    </source>
</evidence>
<dbReference type="EMBL" id="DF968078">
    <property type="protein sequence ID" value="GAP03717.1"/>
    <property type="molecule type" value="Genomic_DNA"/>
</dbReference>
<accession>A0A3F3H0T2</accession>
<name>A0A3F3H0T2_9LACO</name>
<proteinExistence type="predicted"/>
<dbReference type="GO" id="GO:0005886">
    <property type="term" value="C:plasma membrane"/>
    <property type="evidence" value="ECO:0007669"/>
    <property type="project" value="TreeGrafter"/>
</dbReference>
<keyword evidence="5" id="KW-0131">Cell cycle</keyword>
<evidence type="ECO:0000256" key="1">
    <source>
        <dbReference type="ARBA" id="ARBA00022475"/>
    </source>
</evidence>
<dbReference type="Gene3D" id="3.40.50.10960">
    <property type="match status" value="1"/>
</dbReference>
<dbReference type="PANTHER" id="PTHR37820:SF1">
    <property type="entry name" value="CELL DIVISION PROTEIN FTSQ"/>
    <property type="match status" value="1"/>
</dbReference>
<organism evidence="6">
    <name type="scientific">Fructobacillus tropaeoli</name>
    <dbReference type="NCBI Taxonomy" id="709323"/>
    <lineage>
        <taxon>Bacteria</taxon>
        <taxon>Bacillati</taxon>
        <taxon>Bacillota</taxon>
        <taxon>Bacilli</taxon>
        <taxon>Lactobacillales</taxon>
        <taxon>Lactobacillaceae</taxon>
        <taxon>Fructobacillus</taxon>
    </lineage>
</organism>
<sequence length="234" mass="26041">MQRIKMTMRMHPKWTSAVVALAFLATIATILVIWQPWVKITTVNVDAGNIPSETIEKEVGIKPGDYRYQVFFQETFLEQKLKRSNDKISQVKISLTKSTVSIEAGEKINAGFLKKGDQWYQLDSAGNQSKINQVDGQGPVYTGFSSVTRIKKVARAVSSLDKPIRQDIGEIKFAPDTNNSDKLVLSMNDGNTVYASQNTLADKMRYYAGIVAQMSSTGVVDLQYGSYSYPYNGS</sequence>
<dbReference type="AlphaFoldDB" id="A0A3F3H0T2"/>
<reference evidence="6" key="1">
    <citation type="journal article" date="2015" name="BMC Genomics">
        <title>Comparative genomics of Fructobacillus spp. and Leuconostoc spp. reveals niche-specific evolution of Fructobacillus spp.</title>
        <authorList>
            <person name="Endo A."/>
            <person name="Tanizawa Y."/>
            <person name="Tanaka N."/>
            <person name="Maeno S."/>
            <person name="Kumar H."/>
            <person name="Shiwa Y."/>
            <person name="Okada S."/>
            <person name="Yoshikawa H."/>
            <person name="Dicks L."/>
            <person name="Nakagawa J."/>
            <person name="Arita M."/>
        </authorList>
    </citation>
    <scope>NUCLEOTIDE SEQUENCE [LARGE SCALE GENOMIC DNA]</scope>
    <source>
        <strain evidence="6">F214-1</strain>
    </source>
</reference>
<gene>
    <name evidence="6" type="primary">divIB</name>
    <name evidence="6" type="ORF">FTRO_0012640</name>
</gene>
<evidence type="ECO:0000256" key="4">
    <source>
        <dbReference type="ARBA" id="ARBA00022989"/>
    </source>
</evidence>
<evidence type="ECO:0000256" key="3">
    <source>
        <dbReference type="ARBA" id="ARBA00022692"/>
    </source>
</evidence>
<protein>
    <submittedName>
        <fullName evidence="6">Cell division protein DivIB</fullName>
    </submittedName>
</protein>
<keyword evidence="4" id="KW-1133">Transmembrane helix</keyword>
<evidence type="ECO:0000256" key="5">
    <source>
        <dbReference type="ARBA" id="ARBA00023306"/>
    </source>
</evidence>
<dbReference type="RefSeq" id="WP_148666513.1">
    <property type="nucleotide sequence ID" value="NZ_CAUZLQ010000002.1"/>
</dbReference>
<keyword evidence="1" id="KW-1003">Cell membrane</keyword>